<dbReference type="PROSITE" id="PS50995">
    <property type="entry name" value="HTH_MARR_2"/>
    <property type="match status" value="1"/>
</dbReference>
<proteinExistence type="predicted"/>
<gene>
    <name evidence="5" type="ORF">MAA8898_04111</name>
</gene>
<dbReference type="InterPro" id="IPR039422">
    <property type="entry name" value="MarR/SlyA-like"/>
</dbReference>
<dbReference type="Pfam" id="PF12802">
    <property type="entry name" value="MarR_2"/>
    <property type="match status" value="1"/>
</dbReference>
<evidence type="ECO:0000256" key="2">
    <source>
        <dbReference type="ARBA" id="ARBA00023125"/>
    </source>
</evidence>
<dbReference type="GO" id="GO:0003677">
    <property type="term" value="F:DNA binding"/>
    <property type="evidence" value="ECO:0007669"/>
    <property type="project" value="UniProtKB-KW"/>
</dbReference>
<dbReference type="PANTHER" id="PTHR33164:SF89">
    <property type="entry name" value="MARR FAMILY REGULATORY PROTEIN"/>
    <property type="match status" value="1"/>
</dbReference>
<keyword evidence="1" id="KW-0805">Transcription regulation</keyword>
<dbReference type="Gene3D" id="1.10.10.10">
    <property type="entry name" value="Winged helix-like DNA-binding domain superfamily/Winged helix DNA-binding domain"/>
    <property type="match status" value="1"/>
</dbReference>
<dbReference type="PRINTS" id="PR00598">
    <property type="entry name" value="HTHMARR"/>
</dbReference>
<organism evidence="5 6">
    <name type="scientific">Maliponia aquimaris</name>
    <dbReference type="NCBI Taxonomy" id="1673631"/>
    <lineage>
        <taxon>Bacteria</taxon>
        <taxon>Pseudomonadati</taxon>
        <taxon>Pseudomonadota</taxon>
        <taxon>Alphaproteobacteria</taxon>
        <taxon>Rhodobacterales</taxon>
        <taxon>Paracoccaceae</taxon>
        <taxon>Maliponia</taxon>
    </lineage>
</organism>
<dbReference type="InterPro" id="IPR023187">
    <property type="entry name" value="Tscrpt_reg_MarR-type_CS"/>
</dbReference>
<accession>A0A238L2Z4</accession>
<dbReference type="InterPro" id="IPR011991">
    <property type="entry name" value="ArsR-like_HTH"/>
</dbReference>
<feature type="domain" description="HTH marR-type" evidence="4">
    <location>
        <begin position="1"/>
        <end position="131"/>
    </location>
</feature>
<keyword evidence="6" id="KW-1185">Reference proteome</keyword>
<keyword evidence="3" id="KW-0804">Transcription</keyword>
<dbReference type="InterPro" id="IPR000835">
    <property type="entry name" value="HTH_MarR-typ"/>
</dbReference>
<protein>
    <submittedName>
        <fullName evidence="5">Transcriptional repressor MprA</fullName>
    </submittedName>
</protein>
<dbReference type="Proteomes" id="UP000207598">
    <property type="component" value="Unassembled WGS sequence"/>
</dbReference>
<dbReference type="EMBL" id="FXYF01000014">
    <property type="protein sequence ID" value="SMX48802.1"/>
    <property type="molecule type" value="Genomic_DNA"/>
</dbReference>
<sequence length="182" mass="19945">MGMKGHLHIRELINRLARLDAASAWEGDFNPTQRAVLVYLDRANRFSRSPSHVAEYLGTTRGTISQTFKSLLQKGYVTEHRSTRDKRAIHFELTAKGKEIARGYGGLEQSLSNLDAREQQALHAALTAILKGVLDQNGGRAFGVCNTCMHYEPSGSGGFCTLLSEPLSAAETTLICHEQVSA</sequence>
<dbReference type="PROSITE" id="PS01117">
    <property type="entry name" value="HTH_MARR_1"/>
    <property type="match status" value="1"/>
</dbReference>
<dbReference type="GO" id="GO:0003700">
    <property type="term" value="F:DNA-binding transcription factor activity"/>
    <property type="evidence" value="ECO:0007669"/>
    <property type="project" value="InterPro"/>
</dbReference>
<evidence type="ECO:0000256" key="1">
    <source>
        <dbReference type="ARBA" id="ARBA00023015"/>
    </source>
</evidence>
<dbReference type="CDD" id="cd00090">
    <property type="entry name" value="HTH_ARSR"/>
    <property type="match status" value="1"/>
</dbReference>
<evidence type="ECO:0000259" key="4">
    <source>
        <dbReference type="PROSITE" id="PS50995"/>
    </source>
</evidence>
<dbReference type="SUPFAM" id="SSF46785">
    <property type="entry name" value="Winged helix' DNA-binding domain"/>
    <property type="match status" value="1"/>
</dbReference>
<name>A0A238L2Z4_9RHOB</name>
<dbReference type="GO" id="GO:0006950">
    <property type="term" value="P:response to stress"/>
    <property type="evidence" value="ECO:0007669"/>
    <property type="project" value="TreeGrafter"/>
</dbReference>
<evidence type="ECO:0000256" key="3">
    <source>
        <dbReference type="ARBA" id="ARBA00023163"/>
    </source>
</evidence>
<dbReference type="InterPro" id="IPR036390">
    <property type="entry name" value="WH_DNA-bd_sf"/>
</dbReference>
<dbReference type="SMART" id="SM00347">
    <property type="entry name" value="HTH_MARR"/>
    <property type="match status" value="1"/>
</dbReference>
<evidence type="ECO:0000313" key="6">
    <source>
        <dbReference type="Proteomes" id="UP000207598"/>
    </source>
</evidence>
<evidence type="ECO:0000313" key="5">
    <source>
        <dbReference type="EMBL" id="SMX48802.1"/>
    </source>
</evidence>
<dbReference type="InterPro" id="IPR036388">
    <property type="entry name" value="WH-like_DNA-bd_sf"/>
</dbReference>
<keyword evidence="2" id="KW-0238">DNA-binding</keyword>
<dbReference type="AlphaFoldDB" id="A0A238L2Z4"/>
<dbReference type="PANTHER" id="PTHR33164">
    <property type="entry name" value="TRANSCRIPTIONAL REGULATOR, MARR FAMILY"/>
    <property type="match status" value="1"/>
</dbReference>
<reference evidence="5 6" key="1">
    <citation type="submission" date="2017-05" db="EMBL/GenBank/DDBJ databases">
        <authorList>
            <person name="Song R."/>
            <person name="Chenine A.L."/>
            <person name="Ruprecht R.M."/>
        </authorList>
    </citation>
    <scope>NUCLEOTIDE SEQUENCE [LARGE SCALE GENOMIC DNA]</scope>
    <source>
        <strain evidence="5 6">CECT 8898</strain>
    </source>
</reference>